<dbReference type="Proteomes" id="UP001213907">
    <property type="component" value="Chromosome"/>
</dbReference>
<accession>A0ABY8BTP2</accession>
<evidence type="ECO:0000313" key="1">
    <source>
        <dbReference type="EMBL" id="WEF51792.1"/>
    </source>
</evidence>
<dbReference type="Pfam" id="PF13597">
    <property type="entry name" value="NRDD"/>
    <property type="match status" value="1"/>
</dbReference>
<organism evidence="1 2">
    <name type="scientific">Afipia carboxydohydrogena</name>
    <name type="common">Pseudomonas carboxydohydrogena</name>
    <dbReference type="NCBI Taxonomy" id="290"/>
    <lineage>
        <taxon>Bacteria</taxon>
        <taxon>Pseudomonadati</taxon>
        <taxon>Pseudomonadota</taxon>
        <taxon>Alphaproteobacteria</taxon>
        <taxon>Hyphomicrobiales</taxon>
        <taxon>Nitrobacteraceae</taxon>
        <taxon>Afipia</taxon>
    </lineage>
</organism>
<name>A0ABY8BTP2_AFICR</name>
<reference evidence="1 2" key="1">
    <citation type="submission" date="2022-11" db="EMBL/GenBank/DDBJ databases">
        <authorList>
            <person name="Siebert D."/>
            <person name="Busche T."/>
            <person name="Saydam E."/>
            <person name="Kalinowski J."/>
            <person name="Ruckert C."/>
            <person name="Blombach B."/>
        </authorList>
    </citation>
    <scope>NUCLEOTIDE SEQUENCE [LARGE SCALE GENOMIC DNA]</scope>
    <source>
        <strain evidence="1 2">DSM 1083</strain>
    </source>
</reference>
<keyword evidence="2" id="KW-1185">Reference proteome</keyword>
<evidence type="ECO:0000313" key="2">
    <source>
        <dbReference type="Proteomes" id="UP001213907"/>
    </source>
</evidence>
<dbReference type="EMBL" id="CP113162">
    <property type="protein sequence ID" value="WEF51792.1"/>
    <property type="molecule type" value="Genomic_DNA"/>
</dbReference>
<gene>
    <name evidence="1" type="ORF">AFIC_000240</name>
</gene>
<sequence length="59" mass="7086">MNQHVTIDERIALRDDERQPCEIWTRVMGYHRPVSSFNLGKKGEHNERRFFSETRAALR</sequence>
<dbReference type="InterPro" id="IPR012833">
    <property type="entry name" value="NrdD"/>
</dbReference>
<protein>
    <submittedName>
        <fullName evidence="1">Anaerobic ribonucleoside-triphosphate reductase</fullName>
    </submittedName>
</protein>
<proteinExistence type="predicted"/>